<organism evidence="1 2">
    <name type="scientific">Streptomyces niveus</name>
    <name type="common">Streptomyces spheroides</name>
    <dbReference type="NCBI Taxonomy" id="193462"/>
    <lineage>
        <taxon>Bacteria</taxon>
        <taxon>Bacillati</taxon>
        <taxon>Actinomycetota</taxon>
        <taxon>Actinomycetes</taxon>
        <taxon>Kitasatosporales</taxon>
        <taxon>Streptomycetaceae</taxon>
        <taxon>Streptomyces</taxon>
    </lineage>
</organism>
<sequence>MDPGIAAVFGAAVGVVGSTLAAAVAGFSAQRQVRSEHTHWRRQLRRDAYTAFIAKADEVHRLLAGIEAELISPEVRFELVRDEIDRVKATLQEDLAAAQATVEIEGPEKLAGTAEELTRSLSACIAAIRARTIGRESGNPISQLDAQRVRRFLNHALTKRKRFVEQARTAIDV</sequence>
<evidence type="ECO:0000313" key="1">
    <source>
        <dbReference type="EMBL" id="WUX53940.1"/>
    </source>
</evidence>
<evidence type="ECO:0000313" key="2">
    <source>
        <dbReference type="Proteomes" id="UP001432209"/>
    </source>
</evidence>
<gene>
    <name evidence="1" type="ORF">OG442_21555</name>
</gene>
<name>A0ABZ2A5E4_STRNV</name>
<dbReference type="RefSeq" id="WP_329077547.1">
    <property type="nucleotide sequence ID" value="NZ_CP109495.1"/>
</dbReference>
<dbReference type="Proteomes" id="UP001432209">
    <property type="component" value="Chromosome"/>
</dbReference>
<proteinExistence type="predicted"/>
<accession>A0ABZ2A5E4</accession>
<dbReference type="EMBL" id="CP109495">
    <property type="protein sequence ID" value="WUX53940.1"/>
    <property type="molecule type" value="Genomic_DNA"/>
</dbReference>
<protein>
    <recommendedName>
        <fullName evidence="3">Proline dehydrogenase</fullName>
    </recommendedName>
</protein>
<keyword evidence="2" id="KW-1185">Reference proteome</keyword>
<evidence type="ECO:0008006" key="3">
    <source>
        <dbReference type="Google" id="ProtNLM"/>
    </source>
</evidence>
<reference evidence="1" key="1">
    <citation type="submission" date="2022-10" db="EMBL/GenBank/DDBJ databases">
        <title>The complete genomes of actinobacterial strains from the NBC collection.</title>
        <authorList>
            <person name="Joergensen T.S."/>
            <person name="Alvarez Arevalo M."/>
            <person name="Sterndorff E.B."/>
            <person name="Faurdal D."/>
            <person name="Vuksanovic O."/>
            <person name="Mourched A.-S."/>
            <person name="Charusanti P."/>
            <person name="Shaw S."/>
            <person name="Blin K."/>
            <person name="Weber T."/>
        </authorList>
    </citation>
    <scope>NUCLEOTIDE SEQUENCE</scope>
    <source>
        <strain evidence="1">NBC_01432</strain>
    </source>
</reference>